<evidence type="ECO:0000313" key="2">
    <source>
        <dbReference type="EMBL" id="MFC0582032.1"/>
    </source>
</evidence>
<proteinExistence type="predicted"/>
<organism evidence="2 3">
    <name type="scientific">Micrococcoides hystricis</name>
    <dbReference type="NCBI Taxonomy" id="1572761"/>
    <lineage>
        <taxon>Bacteria</taxon>
        <taxon>Bacillati</taxon>
        <taxon>Actinomycetota</taxon>
        <taxon>Actinomycetes</taxon>
        <taxon>Micrococcales</taxon>
        <taxon>Micrococcaceae</taxon>
        <taxon>Micrococcoides</taxon>
    </lineage>
</organism>
<dbReference type="PRINTS" id="PR00778">
    <property type="entry name" value="HTHARSR"/>
</dbReference>
<dbReference type="Proteomes" id="UP001589862">
    <property type="component" value="Unassembled WGS sequence"/>
</dbReference>
<evidence type="ECO:0000259" key="1">
    <source>
        <dbReference type="PROSITE" id="PS50987"/>
    </source>
</evidence>
<dbReference type="InterPro" id="IPR001845">
    <property type="entry name" value="HTH_ArsR_DNA-bd_dom"/>
</dbReference>
<gene>
    <name evidence="2" type="ORF">ACFFFR_06500</name>
</gene>
<dbReference type="CDD" id="cd00090">
    <property type="entry name" value="HTH_ARSR"/>
    <property type="match status" value="1"/>
</dbReference>
<evidence type="ECO:0000313" key="3">
    <source>
        <dbReference type="Proteomes" id="UP001589862"/>
    </source>
</evidence>
<dbReference type="InterPro" id="IPR036388">
    <property type="entry name" value="WH-like_DNA-bd_sf"/>
</dbReference>
<accession>A0ABV6PCD7</accession>
<dbReference type="EMBL" id="JBHLUB010000028">
    <property type="protein sequence ID" value="MFC0582032.1"/>
    <property type="molecule type" value="Genomic_DNA"/>
</dbReference>
<dbReference type="RefSeq" id="WP_377458893.1">
    <property type="nucleotide sequence ID" value="NZ_JBHLUB010000028.1"/>
</dbReference>
<protein>
    <submittedName>
        <fullName evidence="2">ArsR/SmtB family transcription factor</fullName>
    </submittedName>
</protein>
<keyword evidence="3" id="KW-1185">Reference proteome</keyword>
<comment type="caution">
    <text evidence="2">The sequence shown here is derived from an EMBL/GenBank/DDBJ whole genome shotgun (WGS) entry which is preliminary data.</text>
</comment>
<reference evidence="2 3" key="1">
    <citation type="submission" date="2024-09" db="EMBL/GenBank/DDBJ databases">
        <authorList>
            <person name="Sun Q."/>
            <person name="Mori K."/>
        </authorList>
    </citation>
    <scope>NUCLEOTIDE SEQUENCE [LARGE SCALE GENOMIC DNA]</scope>
    <source>
        <strain evidence="2 3">NCAIM B.02604</strain>
    </source>
</reference>
<dbReference type="Pfam" id="PF01022">
    <property type="entry name" value="HTH_5"/>
    <property type="match status" value="1"/>
</dbReference>
<dbReference type="InterPro" id="IPR011991">
    <property type="entry name" value="ArsR-like_HTH"/>
</dbReference>
<dbReference type="InterPro" id="IPR036390">
    <property type="entry name" value="WH_DNA-bd_sf"/>
</dbReference>
<dbReference type="SUPFAM" id="SSF46785">
    <property type="entry name" value="Winged helix' DNA-binding domain"/>
    <property type="match status" value="1"/>
</dbReference>
<dbReference type="PROSITE" id="PS50987">
    <property type="entry name" value="HTH_ARSR_2"/>
    <property type="match status" value="1"/>
</dbReference>
<feature type="domain" description="HTH arsR-type" evidence="1">
    <location>
        <begin position="1"/>
        <end position="61"/>
    </location>
</feature>
<dbReference type="Gene3D" id="1.10.10.10">
    <property type="entry name" value="Winged helix-like DNA-binding domain superfamily/Winged helix DNA-binding domain"/>
    <property type="match status" value="1"/>
</dbReference>
<sequence>MCGTSALNLSQSTISHHLKLLVDAGLLLREQRGTWGFYRLSEAVAEKTDHYLRAVFNMQEA</sequence>
<name>A0ABV6PCD7_9MICC</name>